<comment type="caution">
    <text evidence="2">The sequence shown here is derived from an EMBL/GenBank/DDBJ whole genome shotgun (WGS) entry which is preliminary data.</text>
</comment>
<dbReference type="PANTHER" id="PTHR37833:SF1">
    <property type="entry name" value="SIGNAL PEPTIDE PROTEIN"/>
    <property type="match status" value="1"/>
</dbReference>
<keyword evidence="3" id="KW-1185">Reference proteome</keyword>
<accession>A0A929PW66</accession>
<dbReference type="InterPro" id="IPR013783">
    <property type="entry name" value="Ig-like_fold"/>
</dbReference>
<dbReference type="Gene3D" id="2.60.40.10">
    <property type="entry name" value="Immunoglobulins"/>
    <property type="match status" value="1"/>
</dbReference>
<proteinExistence type="predicted"/>
<dbReference type="Proteomes" id="UP000622475">
    <property type="component" value="Unassembled WGS sequence"/>
</dbReference>
<dbReference type="PROSITE" id="PS51257">
    <property type="entry name" value="PROKAR_LIPOPROTEIN"/>
    <property type="match status" value="1"/>
</dbReference>
<gene>
    <name evidence="2" type="ORF">IRJ16_11500</name>
</gene>
<feature type="signal peptide" evidence="1">
    <location>
        <begin position="1"/>
        <end position="17"/>
    </location>
</feature>
<evidence type="ECO:0000256" key="1">
    <source>
        <dbReference type="SAM" id="SignalP"/>
    </source>
</evidence>
<evidence type="ECO:0000313" key="3">
    <source>
        <dbReference type="Proteomes" id="UP000622475"/>
    </source>
</evidence>
<name>A0A929PW66_9SPHI</name>
<reference evidence="2" key="1">
    <citation type="submission" date="2020-10" db="EMBL/GenBank/DDBJ databases">
        <title>Mucilaginibacter mali sp. nov., isolated from rhizosphere soil of apple orchard.</title>
        <authorList>
            <person name="Lee J.-S."/>
            <person name="Kim H.S."/>
            <person name="Kim J.-S."/>
        </authorList>
    </citation>
    <scope>NUCLEOTIDE SEQUENCE</scope>
    <source>
        <strain evidence="2">KCTC 22746</strain>
    </source>
</reference>
<dbReference type="Pfam" id="PF07610">
    <property type="entry name" value="DUF1573"/>
    <property type="match status" value="1"/>
</dbReference>
<dbReference type="PANTHER" id="PTHR37833">
    <property type="entry name" value="LIPOPROTEIN-RELATED"/>
    <property type="match status" value="1"/>
</dbReference>
<dbReference type="RefSeq" id="WP_194111729.1">
    <property type="nucleotide sequence ID" value="NZ_JADFFL010000004.1"/>
</dbReference>
<sequence>MKRVFVGLLAISLLATACNNDSKQTTAATTVNAAEAPKFKFDNEAYDFGKIISGAKVTHEFKFTNEGKTPLVITNAIATCGCTVPEWPKAPVKPGESGVIKLTFDSAAKVGLQDKQVTITANTVPATTVVHLIGEVLEKK</sequence>
<keyword evidence="1" id="KW-0732">Signal</keyword>
<dbReference type="InterPro" id="IPR011467">
    <property type="entry name" value="DUF1573"/>
</dbReference>
<organism evidence="2 3">
    <name type="scientific">Mucilaginibacter myungsuensis</name>
    <dbReference type="NCBI Taxonomy" id="649104"/>
    <lineage>
        <taxon>Bacteria</taxon>
        <taxon>Pseudomonadati</taxon>
        <taxon>Bacteroidota</taxon>
        <taxon>Sphingobacteriia</taxon>
        <taxon>Sphingobacteriales</taxon>
        <taxon>Sphingobacteriaceae</taxon>
        <taxon>Mucilaginibacter</taxon>
    </lineage>
</organism>
<evidence type="ECO:0000313" key="2">
    <source>
        <dbReference type="EMBL" id="MBE9662508.1"/>
    </source>
</evidence>
<feature type="chain" id="PRO_5037127325" evidence="1">
    <location>
        <begin position="18"/>
        <end position="140"/>
    </location>
</feature>
<dbReference type="EMBL" id="JADFFL010000004">
    <property type="protein sequence ID" value="MBE9662508.1"/>
    <property type="molecule type" value="Genomic_DNA"/>
</dbReference>
<dbReference type="AlphaFoldDB" id="A0A929PW66"/>
<protein>
    <submittedName>
        <fullName evidence="2">DUF1573 domain-containing protein</fullName>
    </submittedName>
</protein>